<feature type="transmembrane region" description="Helical" evidence="7">
    <location>
        <begin position="223"/>
        <end position="243"/>
    </location>
</feature>
<feature type="transmembrane region" description="Helical" evidence="7">
    <location>
        <begin position="281"/>
        <end position="301"/>
    </location>
</feature>
<comment type="similarity">
    <text evidence="7">Belongs to the binding-protein-dependent transport system permease family.</text>
</comment>
<feature type="transmembrane region" description="Helical" evidence="7">
    <location>
        <begin position="133"/>
        <end position="163"/>
    </location>
</feature>
<dbReference type="InterPro" id="IPR051393">
    <property type="entry name" value="ABC_transporter_permease"/>
</dbReference>
<dbReference type="Proteomes" id="UP001079657">
    <property type="component" value="Unassembled WGS sequence"/>
</dbReference>
<organism evidence="9 10">
    <name type="scientific">Clostridium ganghwense</name>
    <dbReference type="NCBI Taxonomy" id="312089"/>
    <lineage>
        <taxon>Bacteria</taxon>
        <taxon>Bacillati</taxon>
        <taxon>Bacillota</taxon>
        <taxon>Clostridia</taxon>
        <taxon>Eubacteriales</taxon>
        <taxon>Clostridiaceae</taxon>
        <taxon>Clostridium</taxon>
    </lineage>
</organism>
<feature type="transmembrane region" description="Helical" evidence="7">
    <location>
        <begin position="37"/>
        <end position="56"/>
    </location>
</feature>
<keyword evidence="5 7" id="KW-1133">Transmembrane helix</keyword>
<evidence type="ECO:0000256" key="7">
    <source>
        <dbReference type="RuleBase" id="RU363032"/>
    </source>
</evidence>
<feature type="transmembrane region" description="Helical" evidence="7">
    <location>
        <begin position="175"/>
        <end position="203"/>
    </location>
</feature>
<keyword evidence="3" id="KW-1003">Cell membrane</keyword>
<evidence type="ECO:0000256" key="1">
    <source>
        <dbReference type="ARBA" id="ARBA00004651"/>
    </source>
</evidence>
<evidence type="ECO:0000256" key="6">
    <source>
        <dbReference type="ARBA" id="ARBA00023136"/>
    </source>
</evidence>
<feature type="domain" description="ABC transmembrane type-1" evidence="8">
    <location>
        <begin position="94"/>
        <end position="302"/>
    </location>
</feature>
<keyword evidence="2 7" id="KW-0813">Transport</keyword>
<reference evidence="9" key="1">
    <citation type="submission" date="2022-12" db="EMBL/GenBank/DDBJ databases">
        <authorList>
            <person name="Wang J."/>
        </authorList>
    </citation>
    <scope>NUCLEOTIDE SEQUENCE</scope>
    <source>
        <strain evidence="9">HY-42-06</strain>
    </source>
</reference>
<protein>
    <submittedName>
        <fullName evidence="9">Sugar ABC transporter permease</fullName>
    </submittedName>
</protein>
<evidence type="ECO:0000313" key="9">
    <source>
        <dbReference type="EMBL" id="MCY6370801.1"/>
    </source>
</evidence>
<keyword evidence="4 7" id="KW-0812">Transmembrane</keyword>
<dbReference type="InterPro" id="IPR000515">
    <property type="entry name" value="MetI-like"/>
</dbReference>
<feature type="transmembrane region" description="Helical" evidence="7">
    <location>
        <begin position="94"/>
        <end position="121"/>
    </location>
</feature>
<dbReference type="Pfam" id="PF00528">
    <property type="entry name" value="BPD_transp_1"/>
    <property type="match status" value="1"/>
</dbReference>
<evidence type="ECO:0000259" key="8">
    <source>
        <dbReference type="PROSITE" id="PS50928"/>
    </source>
</evidence>
<evidence type="ECO:0000256" key="3">
    <source>
        <dbReference type="ARBA" id="ARBA00022475"/>
    </source>
</evidence>
<keyword evidence="6 7" id="KW-0472">Membrane</keyword>
<keyword evidence="10" id="KW-1185">Reference proteome</keyword>
<proteinExistence type="inferred from homology"/>
<dbReference type="PANTHER" id="PTHR30193:SF37">
    <property type="entry name" value="INNER MEMBRANE ABC TRANSPORTER PERMEASE PROTEIN YCJO"/>
    <property type="match status" value="1"/>
</dbReference>
<comment type="caution">
    <text evidence="9">The sequence shown here is derived from an EMBL/GenBank/DDBJ whole genome shotgun (WGS) entry which is preliminary data.</text>
</comment>
<dbReference type="Gene3D" id="1.10.3720.10">
    <property type="entry name" value="MetI-like"/>
    <property type="match status" value="1"/>
</dbReference>
<comment type="subcellular location">
    <subcellularLocation>
        <location evidence="1 7">Cell membrane</location>
        <topology evidence="1 7">Multi-pass membrane protein</topology>
    </subcellularLocation>
</comment>
<accession>A0ABT4CRU2</accession>
<name>A0ABT4CRU2_9CLOT</name>
<dbReference type="EMBL" id="JAPQES010000002">
    <property type="protein sequence ID" value="MCY6370801.1"/>
    <property type="molecule type" value="Genomic_DNA"/>
</dbReference>
<dbReference type="CDD" id="cd06261">
    <property type="entry name" value="TM_PBP2"/>
    <property type="match status" value="1"/>
</dbReference>
<gene>
    <name evidence="9" type="ORF">OXH55_09180</name>
</gene>
<evidence type="ECO:0000313" key="10">
    <source>
        <dbReference type="Proteomes" id="UP001079657"/>
    </source>
</evidence>
<sequence>MNKGQAFKNNLRVNKKKQQQIKFETSSKSFISIIEPYLYILPAMIIFALFIFYPFMKTIYLSLNATDSQGTVSSFIGLNNYINLFKLHSFQNSIIVTLKFAVFTVFPAMIIGFIVGILANVKLKGIGIFRTIYALPMAISSASAAVIWMFLFHPSIGIINYFLKTNIGWLTDTKWGLTAVAIVTIWMNIGINFIFIIAALQGVPRDLYESSAIDGAGIFSKHLHITIPCISPTLFFLLVINIINTFQAFGQINIMTSGGPGESTNVLVHSIYREAFFNNRFGVASAESIILFLILLVLTLLQFKFGERKVNY</sequence>
<dbReference type="PROSITE" id="PS50928">
    <property type="entry name" value="ABC_TM1"/>
    <property type="match status" value="1"/>
</dbReference>
<dbReference type="PANTHER" id="PTHR30193">
    <property type="entry name" value="ABC TRANSPORTER PERMEASE PROTEIN"/>
    <property type="match status" value="1"/>
</dbReference>
<dbReference type="RefSeq" id="WP_268049625.1">
    <property type="nucleotide sequence ID" value="NZ_JAPQES010000002.1"/>
</dbReference>
<evidence type="ECO:0000256" key="2">
    <source>
        <dbReference type="ARBA" id="ARBA00022448"/>
    </source>
</evidence>
<dbReference type="SUPFAM" id="SSF161098">
    <property type="entry name" value="MetI-like"/>
    <property type="match status" value="1"/>
</dbReference>
<evidence type="ECO:0000256" key="4">
    <source>
        <dbReference type="ARBA" id="ARBA00022692"/>
    </source>
</evidence>
<dbReference type="InterPro" id="IPR035906">
    <property type="entry name" value="MetI-like_sf"/>
</dbReference>
<evidence type="ECO:0000256" key="5">
    <source>
        <dbReference type="ARBA" id="ARBA00022989"/>
    </source>
</evidence>